<gene>
    <name evidence="1" type="ORF">PanWU01x14_020900</name>
</gene>
<keyword evidence="2" id="KW-1185">Reference proteome</keyword>
<organism evidence="1 2">
    <name type="scientific">Parasponia andersonii</name>
    <name type="common">Sponia andersonii</name>
    <dbReference type="NCBI Taxonomy" id="3476"/>
    <lineage>
        <taxon>Eukaryota</taxon>
        <taxon>Viridiplantae</taxon>
        <taxon>Streptophyta</taxon>
        <taxon>Embryophyta</taxon>
        <taxon>Tracheophyta</taxon>
        <taxon>Spermatophyta</taxon>
        <taxon>Magnoliopsida</taxon>
        <taxon>eudicotyledons</taxon>
        <taxon>Gunneridae</taxon>
        <taxon>Pentapetalae</taxon>
        <taxon>rosids</taxon>
        <taxon>fabids</taxon>
        <taxon>Rosales</taxon>
        <taxon>Cannabaceae</taxon>
        <taxon>Parasponia</taxon>
    </lineage>
</organism>
<sequence>HGRDPCVPSSPCARLAHGPCSARAWGCCVQRALCARPTPLVHTALPCVITRRPSPIPPVALLFHRPFGR</sequence>
<proteinExistence type="predicted"/>
<evidence type="ECO:0000313" key="1">
    <source>
        <dbReference type="EMBL" id="PON78108.1"/>
    </source>
</evidence>
<accession>A0A2P5DXT6</accession>
<protein>
    <submittedName>
        <fullName evidence="1">Uncharacterized protein</fullName>
    </submittedName>
</protein>
<feature type="non-terminal residue" evidence="1">
    <location>
        <position position="1"/>
    </location>
</feature>
<dbReference type="Proteomes" id="UP000237105">
    <property type="component" value="Unassembled WGS sequence"/>
</dbReference>
<dbReference type="EMBL" id="JXTB01000010">
    <property type="protein sequence ID" value="PON78108.1"/>
    <property type="molecule type" value="Genomic_DNA"/>
</dbReference>
<dbReference type="AlphaFoldDB" id="A0A2P5DXT6"/>
<reference evidence="2" key="1">
    <citation type="submission" date="2016-06" db="EMBL/GenBank/DDBJ databases">
        <title>Parallel loss of symbiosis genes in relatives of nitrogen-fixing non-legume Parasponia.</title>
        <authorList>
            <person name="Van Velzen R."/>
            <person name="Holmer R."/>
            <person name="Bu F."/>
            <person name="Rutten L."/>
            <person name="Van Zeijl A."/>
            <person name="Liu W."/>
            <person name="Santuari L."/>
            <person name="Cao Q."/>
            <person name="Sharma T."/>
            <person name="Shen D."/>
            <person name="Roswanjaya Y."/>
            <person name="Wardhani T."/>
            <person name="Kalhor M.S."/>
            <person name="Jansen J."/>
            <person name="Van den Hoogen J."/>
            <person name="Gungor B."/>
            <person name="Hartog M."/>
            <person name="Hontelez J."/>
            <person name="Verver J."/>
            <person name="Yang W.-C."/>
            <person name="Schijlen E."/>
            <person name="Repin R."/>
            <person name="Schilthuizen M."/>
            <person name="Schranz E."/>
            <person name="Heidstra R."/>
            <person name="Miyata K."/>
            <person name="Fedorova E."/>
            <person name="Kohlen W."/>
            <person name="Bisseling T."/>
            <person name="Smit S."/>
            <person name="Geurts R."/>
        </authorList>
    </citation>
    <scope>NUCLEOTIDE SEQUENCE [LARGE SCALE GENOMIC DNA]</scope>
    <source>
        <strain evidence="2">cv. WU1-14</strain>
    </source>
</reference>
<evidence type="ECO:0000313" key="2">
    <source>
        <dbReference type="Proteomes" id="UP000237105"/>
    </source>
</evidence>
<name>A0A2P5DXT6_PARAD</name>
<comment type="caution">
    <text evidence="1">The sequence shown here is derived from an EMBL/GenBank/DDBJ whole genome shotgun (WGS) entry which is preliminary data.</text>
</comment>